<dbReference type="Gene3D" id="1.10.10.10">
    <property type="entry name" value="Winged helix-like DNA-binding domain superfamily/Winged helix DNA-binding domain"/>
    <property type="match status" value="1"/>
</dbReference>
<dbReference type="SUPFAM" id="SSF88659">
    <property type="entry name" value="Sigma3 and sigma4 domains of RNA polymerase sigma factors"/>
    <property type="match status" value="1"/>
</dbReference>
<dbReference type="InterPro" id="IPR036388">
    <property type="entry name" value="WH-like_DNA-bd_sf"/>
</dbReference>
<gene>
    <name evidence="2" type="ORF">PSTEL_05000</name>
</gene>
<dbReference type="InterPro" id="IPR013324">
    <property type="entry name" value="RNA_pol_sigma_r3/r4-like"/>
</dbReference>
<evidence type="ECO:0000313" key="2">
    <source>
        <dbReference type="EMBL" id="AIQ62554.1"/>
    </source>
</evidence>
<protein>
    <submittedName>
        <fullName evidence="2">RNA polymerase sigma24 factor</fullName>
    </submittedName>
</protein>
<dbReference type="AlphaFoldDB" id="A0A089N1I8"/>
<dbReference type="Proteomes" id="UP000029507">
    <property type="component" value="Chromosome"/>
</dbReference>
<evidence type="ECO:0000259" key="1">
    <source>
        <dbReference type="Pfam" id="PF08281"/>
    </source>
</evidence>
<proteinExistence type="predicted"/>
<name>A0A089N1I8_9BACL</name>
<dbReference type="RefSeq" id="WP_038693834.1">
    <property type="nucleotide sequence ID" value="NZ_CP009286.1"/>
</dbReference>
<dbReference type="GO" id="GO:0006352">
    <property type="term" value="P:DNA-templated transcription initiation"/>
    <property type="evidence" value="ECO:0007669"/>
    <property type="project" value="InterPro"/>
</dbReference>
<evidence type="ECO:0000313" key="3">
    <source>
        <dbReference type="Proteomes" id="UP000029507"/>
    </source>
</evidence>
<dbReference type="STRING" id="169760.PSTEL_05000"/>
<dbReference type="HOGENOM" id="CLU_117542_0_0_9"/>
<feature type="domain" description="RNA polymerase sigma factor 70 region 4 type 2" evidence="1">
    <location>
        <begin position="80"/>
        <end position="132"/>
    </location>
</feature>
<keyword evidence="3" id="KW-1185">Reference proteome</keyword>
<dbReference type="GO" id="GO:0016987">
    <property type="term" value="F:sigma factor activity"/>
    <property type="evidence" value="ECO:0007669"/>
    <property type="project" value="InterPro"/>
</dbReference>
<reference evidence="2 3" key="1">
    <citation type="submission" date="2014-08" db="EMBL/GenBank/DDBJ databases">
        <title>Comparative genomics of the Paenibacillus odorifer group.</title>
        <authorList>
            <person name="den Bakker H.C."/>
            <person name="Tsai Y.-C."/>
            <person name="Martin N."/>
            <person name="Korlach J."/>
            <person name="Wiedmann M."/>
        </authorList>
    </citation>
    <scope>NUCLEOTIDE SEQUENCE [LARGE SCALE GENOMIC DNA]</scope>
    <source>
        <strain evidence="2 3">DSM 14472</strain>
    </source>
</reference>
<dbReference type="EMBL" id="CP009286">
    <property type="protein sequence ID" value="AIQ62554.1"/>
    <property type="molecule type" value="Genomic_DNA"/>
</dbReference>
<dbReference type="Pfam" id="PF08281">
    <property type="entry name" value="Sigma70_r4_2"/>
    <property type="match status" value="1"/>
</dbReference>
<dbReference type="KEGG" id="pste:PSTEL_05000"/>
<dbReference type="GO" id="GO:0003677">
    <property type="term" value="F:DNA binding"/>
    <property type="evidence" value="ECO:0007669"/>
    <property type="project" value="InterPro"/>
</dbReference>
<organism evidence="2 3">
    <name type="scientific">Paenibacillus stellifer</name>
    <dbReference type="NCBI Taxonomy" id="169760"/>
    <lineage>
        <taxon>Bacteria</taxon>
        <taxon>Bacillati</taxon>
        <taxon>Bacillota</taxon>
        <taxon>Bacilli</taxon>
        <taxon>Bacillales</taxon>
        <taxon>Paenibacillaceae</taxon>
        <taxon>Paenibacillus</taxon>
    </lineage>
</organism>
<sequence length="139" mass="16836">MKRMNLRDMYPFLNTDVWVDLDEEVAQEIRRFDLNENAYRLRTYRHRAYYSLDCNDGIEHDALFFSISPEEYYERKLTNQQLYAAMCELPEKSFRRIYAHFFLGMSKVAIAEAEQVNERAVRKSIERSLKQMERTLKNM</sequence>
<dbReference type="OrthoDB" id="9791844at2"/>
<dbReference type="InterPro" id="IPR013249">
    <property type="entry name" value="RNA_pol_sigma70_r4_t2"/>
</dbReference>
<accession>A0A089N1I8</accession>